<dbReference type="PANTHER" id="PTHR12203">
    <property type="entry name" value="KDEL LYS-ASP-GLU-LEU CONTAINING - RELATED"/>
    <property type="match status" value="1"/>
</dbReference>
<keyword evidence="1" id="KW-0472">Membrane</keyword>
<feature type="transmembrane region" description="Helical" evidence="1">
    <location>
        <begin position="164"/>
        <end position="182"/>
    </location>
</feature>
<accession>A0A3S5CVL9</accession>
<protein>
    <submittedName>
        <fullName evidence="2">Ea1098de-acba-44bd-a21b-38d3d0e75153</fullName>
    </submittedName>
</protein>
<keyword evidence="1" id="KW-0812">Transmembrane</keyword>
<feature type="transmembrane region" description="Helical" evidence="1">
    <location>
        <begin position="272"/>
        <end position="294"/>
    </location>
</feature>
<dbReference type="AlphaFoldDB" id="A0A3S5CVL9"/>
<dbReference type="InterPro" id="IPR051091">
    <property type="entry name" value="O-Glucosyltr/Glycosyltrsf_90"/>
</dbReference>
<evidence type="ECO:0000313" key="3">
    <source>
        <dbReference type="Proteomes" id="UP000289323"/>
    </source>
</evidence>
<reference evidence="2 3" key="1">
    <citation type="submission" date="2018-04" db="EMBL/GenBank/DDBJ databases">
        <authorList>
            <person name="Huttner S."/>
            <person name="Dainat J."/>
        </authorList>
    </citation>
    <scope>NUCLEOTIDE SEQUENCE [LARGE SCALE GENOMIC DNA]</scope>
</reference>
<proteinExistence type="predicted"/>
<gene>
    <name evidence="2" type="ORF">TT172_LOCUS421</name>
</gene>
<organism evidence="2 3">
    <name type="scientific">Thermothielavioides terrestris</name>
    <dbReference type="NCBI Taxonomy" id="2587410"/>
    <lineage>
        <taxon>Eukaryota</taxon>
        <taxon>Fungi</taxon>
        <taxon>Dikarya</taxon>
        <taxon>Ascomycota</taxon>
        <taxon>Pezizomycotina</taxon>
        <taxon>Sordariomycetes</taxon>
        <taxon>Sordariomycetidae</taxon>
        <taxon>Sordariales</taxon>
        <taxon>Chaetomiaceae</taxon>
        <taxon>Thermothielavioides</taxon>
    </lineage>
</organism>
<name>A0A3S5CVL9_9PEZI</name>
<evidence type="ECO:0000256" key="1">
    <source>
        <dbReference type="SAM" id="Phobius"/>
    </source>
</evidence>
<evidence type="ECO:0000313" key="2">
    <source>
        <dbReference type="EMBL" id="SPQ18002.1"/>
    </source>
</evidence>
<feature type="transmembrane region" description="Helical" evidence="1">
    <location>
        <begin position="329"/>
        <end position="351"/>
    </location>
</feature>
<feature type="transmembrane region" description="Helical" evidence="1">
    <location>
        <begin position="301"/>
        <end position="317"/>
    </location>
</feature>
<feature type="transmembrane region" description="Helical" evidence="1">
    <location>
        <begin position="234"/>
        <end position="252"/>
    </location>
</feature>
<dbReference type="EMBL" id="OUUZ01000001">
    <property type="protein sequence ID" value="SPQ18002.1"/>
    <property type="molecule type" value="Genomic_DNA"/>
</dbReference>
<keyword evidence="1" id="KW-1133">Transmembrane helix</keyword>
<feature type="transmembrane region" description="Helical" evidence="1">
    <location>
        <begin position="36"/>
        <end position="55"/>
    </location>
</feature>
<sequence length="892" mass="100556">MANRLTALCAVVSFLWLAYNLEDHQTIEQPRLSSLLVLFIAAVSSYVVSFFAVWLPGANGRFDDELGPLKVARPDLPKKPRRYFLPGLIICIILRLEVFHRVTFDLQCSKSGIEAFLPLLILVYELAPGRRARSRVVDGDGDKEVNLGMTLFDALGVWINESRASLTIGVVMLTLGTYLASSQDPPSTFFCSSQDRRLFIGFLQWTGLLLDAAIAVVAWRTLAWARTTKSRLRTLSVILLVSSLGAALVYWTSRLVFHASPAGYHFRGLDSLYFFDVVVDGLAFSAFLIATSLLATEGSPLSLVGTITFILGLPLAVQKTRLIGTWENVSPVVTYLALMCICFGFSSFIYASNMQSVAIVHRAFVVFLLVILTIAATIYTPIKALQIVDNHPLVKVIYNARIEADRWLRHATVSDSLPVAVQEYKERHNGREPPPKFDIWYDFAKNRRSEILDHFPQMENDLLPFWGIPPAKIREDTRRAAAEPDMAMLQIRGGKPQHNLPPGSPYKAVMDDLLDLVKGFAGHLPDMELTINLDERPRVLAPWDEVQRVTRTAYRKRVSKLLPRAAPNLGEMPEAQAAITDKLVAQKNFTSVRALREMTALTCPPGTKARAATHWDIRDFCTACAEPQSQGLYLANWPLSQDICHQSDLLRLHSFHMTSPELRPLQELVPVFSRAKTDSYSDILIPLRRISEPAEPTTETFDMKYKQLFWRGNVARLGSSHELVRGGHQERLVHALNNPTRSEKTRLLLPRKKNRWAFEELPTAELNTFLPIDVSFASYTACRSPNGGDCDAAANEFPKKPEVTEPLRNQYVMVVDTDNGPPREFLRTLRSNSVPFYASIFKEWYSERLRPWVDFVPIDLRLHALHGTLAYFTGIQDGKKNQDIRKLNGREL</sequence>
<feature type="transmembrane region" description="Helical" evidence="1">
    <location>
        <begin position="363"/>
        <end position="382"/>
    </location>
</feature>
<dbReference type="PANTHER" id="PTHR12203:SF35">
    <property type="entry name" value="PROTEIN O-GLUCOSYLTRANSFERASE 1"/>
    <property type="match status" value="1"/>
</dbReference>
<feature type="transmembrane region" description="Helical" evidence="1">
    <location>
        <begin position="83"/>
        <end position="99"/>
    </location>
</feature>
<feature type="transmembrane region" description="Helical" evidence="1">
    <location>
        <begin position="202"/>
        <end position="222"/>
    </location>
</feature>
<dbReference type="Proteomes" id="UP000289323">
    <property type="component" value="Unassembled WGS sequence"/>
</dbReference>